<name>A0A086PBC0_SPHHM</name>
<dbReference type="AlphaFoldDB" id="A0A086PBC0"/>
<protein>
    <submittedName>
        <fullName evidence="1">Uncharacterized protein</fullName>
    </submittedName>
</protein>
<keyword evidence="2" id="KW-1185">Reference proteome</keyword>
<dbReference type="Proteomes" id="UP000024284">
    <property type="component" value="Unassembled WGS sequence"/>
</dbReference>
<gene>
    <name evidence="1" type="ORF">BV98_001893</name>
</gene>
<accession>A0A086PBC0</accession>
<reference evidence="1" key="1">
    <citation type="submission" date="2014-08" db="EMBL/GenBank/DDBJ databases">
        <title>Draft genome sequences of Sphingobium herbicidovorans.</title>
        <authorList>
            <person name="Gan H.M."/>
            <person name="Gan H.Y."/>
            <person name="Savka M.A."/>
        </authorList>
    </citation>
    <scope>NUCLEOTIDE SEQUENCE [LARGE SCALE GENOMIC DNA]</scope>
    <source>
        <strain evidence="1">NBRC 16415</strain>
    </source>
</reference>
<evidence type="ECO:0000313" key="2">
    <source>
        <dbReference type="Proteomes" id="UP000024284"/>
    </source>
</evidence>
<organism evidence="1 2">
    <name type="scientific">Sphingobium herbicidovorans (strain ATCC 700291 / DSM 11019 / CCUG 56400 / KCTC 2939 / LMG 18315 / NBRC 16415 / MH)</name>
    <name type="common">Sphingomonas herbicidovorans</name>
    <dbReference type="NCBI Taxonomy" id="1219045"/>
    <lineage>
        <taxon>Bacteria</taxon>
        <taxon>Pseudomonadati</taxon>
        <taxon>Pseudomonadota</taxon>
        <taxon>Alphaproteobacteria</taxon>
        <taxon>Sphingomonadales</taxon>
        <taxon>Sphingomonadaceae</taxon>
        <taxon>Sphingobium</taxon>
    </lineage>
</organism>
<sequence length="186" mass="20579">MTSAASSTWTKPIADLTPSERMAERDRAVWMALDGYAKSPQARALAASILKEHEETLAPQGMQRRDERIDNIQTALGATLCDLIGAASQRRWSWRSMRRQAYSRQAVSYRTFALVREVLLSAGLIEELSHFIDESGFGPVGMATRLRLTQAGMALVERHRINLSDHGAHFGSDADRKALLAAAIDL</sequence>
<evidence type="ECO:0000313" key="1">
    <source>
        <dbReference type="EMBL" id="KFG90688.1"/>
    </source>
</evidence>
<proteinExistence type="predicted"/>
<dbReference type="EMBL" id="JFZA02000012">
    <property type="protein sequence ID" value="KFG90688.1"/>
    <property type="molecule type" value="Genomic_DNA"/>
</dbReference>
<dbReference type="PATRIC" id="fig|1219045.3.peg.1935"/>
<comment type="caution">
    <text evidence="1">The sequence shown here is derived from an EMBL/GenBank/DDBJ whole genome shotgun (WGS) entry which is preliminary data.</text>
</comment>